<dbReference type="Proteomes" id="UP000232412">
    <property type="component" value="Unassembled WGS sequence"/>
</dbReference>
<evidence type="ECO:0000313" key="2">
    <source>
        <dbReference type="EMBL" id="SHO43879.1"/>
    </source>
</evidence>
<dbReference type="AlphaFoldDB" id="A0A2H1EFJ7"/>
<evidence type="ECO:0000256" key="1">
    <source>
        <dbReference type="SAM" id="Coils"/>
    </source>
</evidence>
<sequence>MQANTFSEFKMSAEKYVHSLKQIKEAEERSQKEIDEQKKKVAEELRNFESNAKQSITAAKADGEKLVESSIDQARKKANAETTKIIEEANNKAKTISSRIDSQTVKEIIDILLKEV</sequence>
<evidence type="ECO:0000313" key="3">
    <source>
        <dbReference type="Proteomes" id="UP000232412"/>
    </source>
</evidence>
<accession>A0A2H1EFJ7</accession>
<keyword evidence="1" id="KW-0175">Coiled coil</keyword>
<proteinExistence type="predicted"/>
<feature type="coiled-coil region" evidence="1">
    <location>
        <begin position="20"/>
        <end position="51"/>
    </location>
</feature>
<organism evidence="2 3">
    <name type="scientific">Nitrosotalea sinensis</name>
    <dbReference type="NCBI Taxonomy" id="1499975"/>
    <lineage>
        <taxon>Archaea</taxon>
        <taxon>Nitrososphaerota</taxon>
        <taxon>Nitrososphaeria</taxon>
        <taxon>Nitrosotaleales</taxon>
        <taxon>Nitrosotaleaceae</taxon>
        <taxon>Nitrosotalea</taxon>
    </lineage>
</organism>
<protein>
    <submittedName>
        <fullName evidence="2">Putative Vacuolar (H+)-ATPase G subunit</fullName>
    </submittedName>
</protein>
<name>A0A2H1EFJ7_9ARCH</name>
<keyword evidence="3" id="KW-1185">Reference proteome</keyword>
<reference evidence="3" key="1">
    <citation type="submission" date="2016-12" db="EMBL/GenBank/DDBJ databases">
        <authorList>
            <person name="Herbold C."/>
        </authorList>
    </citation>
    <scope>NUCLEOTIDE SEQUENCE [LARGE SCALE GENOMIC DNA]</scope>
</reference>
<dbReference type="EMBL" id="FRFC01000003">
    <property type="protein sequence ID" value="SHO43879.1"/>
    <property type="molecule type" value="Genomic_DNA"/>
</dbReference>
<gene>
    <name evidence="2" type="ORF">NSIN_20184</name>
</gene>